<evidence type="ECO:0000313" key="6">
    <source>
        <dbReference type="EMBL" id="GLS85503.1"/>
    </source>
</evidence>
<dbReference type="GO" id="GO:0016788">
    <property type="term" value="F:hydrolase activity, acting on ester bonds"/>
    <property type="evidence" value="ECO:0007669"/>
    <property type="project" value="InterPro"/>
</dbReference>
<dbReference type="GO" id="GO:0009166">
    <property type="term" value="P:nucleotide catabolic process"/>
    <property type="evidence" value="ECO:0007669"/>
    <property type="project" value="InterPro"/>
</dbReference>
<dbReference type="InterPro" id="IPR006179">
    <property type="entry name" value="5_nucleotidase/apyrase"/>
</dbReference>
<keyword evidence="3" id="KW-0547">Nucleotide-binding</keyword>
<dbReference type="Proteomes" id="UP001157355">
    <property type="component" value="Unassembled WGS sequence"/>
</dbReference>
<dbReference type="InterPro" id="IPR006146">
    <property type="entry name" value="5'-Nucleotdase_CS"/>
</dbReference>
<dbReference type="InterPro" id="IPR036907">
    <property type="entry name" value="5'-Nucleotdase_C_sf"/>
</dbReference>
<dbReference type="PRINTS" id="PR01607">
    <property type="entry name" value="APYRASEFAMLY"/>
</dbReference>
<evidence type="ECO:0000256" key="2">
    <source>
        <dbReference type="ARBA" id="ARBA00022729"/>
    </source>
</evidence>
<dbReference type="GO" id="GO:0000166">
    <property type="term" value="F:nucleotide binding"/>
    <property type="evidence" value="ECO:0007669"/>
    <property type="project" value="UniProtKB-KW"/>
</dbReference>
<keyword evidence="2" id="KW-0732">Signal</keyword>
<dbReference type="EMBL" id="BSPP01000002">
    <property type="protein sequence ID" value="GLS85503.1"/>
    <property type="molecule type" value="Genomic_DNA"/>
</dbReference>
<dbReference type="InterPro" id="IPR029052">
    <property type="entry name" value="Metallo-depent_PP-like"/>
</dbReference>
<dbReference type="InterPro" id="IPR004843">
    <property type="entry name" value="Calcineurin-like_PHP"/>
</dbReference>
<dbReference type="InterPro" id="IPR008334">
    <property type="entry name" value="5'-Nucleotdase_C"/>
</dbReference>
<dbReference type="NCBIfam" id="NF006938">
    <property type="entry name" value="PRK09420.1"/>
    <property type="match status" value="1"/>
</dbReference>
<dbReference type="Gene3D" id="3.90.780.10">
    <property type="entry name" value="5'-Nucleotidase, C-terminal domain"/>
    <property type="match status" value="1"/>
</dbReference>
<dbReference type="PANTHER" id="PTHR11575">
    <property type="entry name" value="5'-NUCLEOTIDASE-RELATED"/>
    <property type="match status" value="1"/>
</dbReference>
<dbReference type="Pfam" id="PF00149">
    <property type="entry name" value="Metallophos"/>
    <property type="match status" value="1"/>
</dbReference>
<evidence type="ECO:0000259" key="5">
    <source>
        <dbReference type="Pfam" id="PF02872"/>
    </source>
</evidence>
<dbReference type="Pfam" id="PF02872">
    <property type="entry name" value="5_nucleotid_C"/>
    <property type="match status" value="1"/>
</dbReference>
<organism evidence="6 7">
    <name type="scientific">Cypionkella aquatica</name>
    <dbReference type="NCBI Taxonomy" id="1756042"/>
    <lineage>
        <taxon>Bacteria</taxon>
        <taxon>Pseudomonadati</taxon>
        <taxon>Pseudomonadota</taxon>
        <taxon>Alphaproteobacteria</taxon>
        <taxon>Rhodobacterales</taxon>
        <taxon>Paracoccaceae</taxon>
        <taxon>Cypionkella</taxon>
    </lineage>
</organism>
<sequence>MQYNLTHSRADAGRSFSNVEIDLRLLATSDLHANLLAWDYHSDKVAPQRGLARIATLIHTARFECPQNLLFDNGDFLHGTILGDYMAEITPTLRSGRPLHAHPMIAAMNLLRYDAVALGNHEFGHGLGFLRRSLAASRFPIVCSNLYFKPTRGAPLAAPSLLLHRHLRDRNGRSHQLKIGVLGFIPPQTTIWEKRYLKSRVSVDDIVASARLLVPELRAQGADLIVALSHSGIDTAQIGSELDPGAENASSALAEVNGIDAIIAGHTHLTFPTESSRDLGGKPAVMPGFFGSHLGVIDLRLRQTNKGWQVAQFSASLRAISRREPQSGQVMALVSDDPAIAEIARPAHQALMQRADAVIGESPVPLHSHFALLTHSPALMLVAAAQADHLRKVLPANTFAPDTSPAPAESSAALTNLPLLSAVAPFKAGGRAGPENYTDIAAGPLRARHVSDLYIHPNSLACLRLSGQDIADWLERSVSLYRQIAPGAVDAALIDEDFPSFNFDIIHGLSYQIDLAAPPRFDSRGRVVDAAARRIRDLRYLGQPVLPAQHFALATNSYRVAGGTGFAGTGTEQFLYDGDESNREVLLHYLSRGAVPQAATPTWGFVAMPDTTVTLDLSPSAVHHLADVPHLRLEPLALQASGFRRFRLHL</sequence>
<feature type="domain" description="5'-Nucleotidase C-terminal" evidence="5">
    <location>
        <begin position="437"/>
        <end position="566"/>
    </location>
</feature>
<dbReference type="GO" id="GO:0046872">
    <property type="term" value="F:metal ion binding"/>
    <property type="evidence" value="ECO:0007669"/>
    <property type="project" value="InterPro"/>
</dbReference>
<evidence type="ECO:0000256" key="1">
    <source>
        <dbReference type="ARBA" id="ARBA00006654"/>
    </source>
</evidence>
<dbReference type="RefSeq" id="WP_284323716.1">
    <property type="nucleotide sequence ID" value="NZ_BSPP01000002.1"/>
</dbReference>
<keyword evidence="7" id="KW-1185">Reference proteome</keyword>
<reference evidence="6 7" key="1">
    <citation type="journal article" date="2014" name="Int. J. Syst. Evol. Microbiol.">
        <title>Complete genome sequence of Corynebacterium casei LMG S-19264T (=DSM 44701T), isolated from a smear-ripened cheese.</title>
        <authorList>
            <consortium name="US DOE Joint Genome Institute (JGI-PGF)"/>
            <person name="Walter F."/>
            <person name="Albersmeier A."/>
            <person name="Kalinowski J."/>
            <person name="Ruckert C."/>
        </authorList>
    </citation>
    <scope>NUCLEOTIDE SEQUENCE [LARGE SCALE GENOMIC DNA]</scope>
    <source>
        <strain evidence="6 7">NBRC 111766</strain>
    </source>
</reference>
<gene>
    <name evidence="6" type="primary">cpdB</name>
    <name evidence="6" type="ORF">GCM10010873_04760</name>
</gene>
<dbReference type="AlphaFoldDB" id="A0AA37WYM7"/>
<proteinExistence type="inferred from homology"/>
<dbReference type="Gene3D" id="3.60.21.10">
    <property type="match status" value="1"/>
</dbReference>
<dbReference type="GO" id="GO:0030288">
    <property type="term" value="C:outer membrane-bounded periplasmic space"/>
    <property type="evidence" value="ECO:0007669"/>
    <property type="project" value="TreeGrafter"/>
</dbReference>
<name>A0AA37WYM7_9RHOB</name>
<evidence type="ECO:0000256" key="3">
    <source>
        <dbReference type="RuleBase" id="RU362119"/>
    </source>
</evidence>
<keyword evidence="3" id="KW-0378">Hydrolase</keyword>
<evidence type="ECO:0000259" key="4">
    <source>
        <dbReference type="Pfam" id="PF00149"/>
    </source>
</evidence>
<dbReference type="PROSITE" id="PS00785">
    <property type="entry name" value="5_NUCLEOTIDASE_1"/>
    <property type="match status" value="1"/>
</dbReference>
<feature type="domain" description="Calcineurin-like phosphoesterase" evidence="4">
    <location>
        <begin position="23"/>
        <end position="268"/>
    </location>
</feature>
<dbReference type="SUPFAM" id="SSF55816">
    <property type="entry name" value="5'-nucleotidase (syn. UDP-sugar hydrolase), C-terminal domain"/>
    <property type="match status" value="1"/>
</dbReference>
<dbReference type="PANTHER" id="PTHR11575:SF6">
    <property type="entry name" value="2',3'-CYCLIC-NUCLEOTIDE 2'-PHOSPHODIESTERASE_3'-NUCLEOTIDASE"/>
    <property type="match status" value="1"/>
</dbReference>
<comment type="caution">
    <text evidence="6">The sequence shown here is derived from an EMBL/GenBank/DDBJ whole genome shotgun (WGS) entry which is preliminary data.</text>
</comment>
<protein>
    <submittedName>
        <fullName evidence="6">2',3'-cyclic-nucleotide 2'-phosphodiesterase</fullName>
    </submittedName>
</protein>
<evidence type="ECO:0000313" key="7">
    <source>
        <dbReference type="Proteomes" id="UP001157355"/>
    </source>
</evidence>
<comment type="similarity">
    <text evidence="1 3">Belongs to the 5'-nucleotidase family.</text>
</comment>
<dbReference type="SUPFAM" id="SSF56300">
    <property type="entry name" value="Metallo-dependent phosphatases"/>
    <property type="match status" value="1"/>
</dbReference>
<accession>A0AA37WYM7</accession>